<sequence>MHYFQQRYLEEARTFPALAGLLTIDLPNKGLLSGIEIRVQGTNPDITSKPDVWLHDRLKKLEVIVNGSQVVKSYDARQLLAMMLYKKTPHLSHDMKNQSFGSTKEYFYINLGRWYHDNEYMLDLSQVNDPELRIEYDFALTGASGWDEGTAMTAEPSYYIILHLLRDTTLVPKGYIKTSEIHRFVAAGVQNVNMTVARGPTYSNLYLQSWYKYMGIGAILTHMDVNINSDDLIPITIRPED</sequence>
<dbReference type="EMBL" id="BARW01030732">
    <property type="protein sequence ID" value="GAJ09123.1"/>
    <property type="molecule type" value="Genomic_DNA"/>
</dbReference>
<proteinExistence type="predicted"/>
<feature type="non-terminal residue" evidence="1">
    <location>
        <position position="241"/>
    </location>
</feature>
<gene>
    <name evidence="1" type="ORF">S12H4_49061</name>
</gene>
<protein>
    <submittedName>
        <fullName evidence="1">Uncharacterized protein</fullName>
    </submittedName>
</protein>
<accession>X1TUV4</accession>
<evidence type="ECO:0000313" key="1">
    <source>
        <dbReference type="EMBL" id="GAJ09123.1"/>
    </source>
</evidence>
<organism evidence="1">
    <name type="scientific">marine sediment metagenome</name>
    <dbReference type="NCBI Taxonomy" id="412755"/>
    <lineage>
        <taxon>unclassified sequences</taxon>
        <taxon>metagenomes</taxon>
        <taxon>ecological metagenomes</taxon>
    </lineage>
</organism>
<reference evidence="1" key="1">
    <citation type="journal article" date="2014" name="Front. Microbiol.">
        <title>High frequency of phylogenetically diverse reductive dehalogenase-homologous genes in deep subseafloor sedimentary metagenomes.</title>
        <authorList>
            <person name="Kawai M."/>
            <person name="Futagami T."/>
            <person name="Toyoda A."/>
            <person name="Takaki Y."/>
            <person name="Nishi S."/>
            <person name="Hori S."/>
            <person name="Arai W."/>
            <person name="Tsubouchi T."/>
            <person name="Morono Y."/>
            <person name="Uchiyama I."/>
            <person name="Ito T."/>
            <person name="Fujiyama A."/>
            <person name="Inagaki F."/>
            <person name="Takami H."/>
        </authorList>
    </citation>
    <scope>NUCLEOTIDE SEQUENCE</scope>
    <source>
        <strain evidence="1">Expedition CK06-06</strain>
    </source>
</reference>
<name>X1TUV4_9ZZZZ</name>
<dbReference type="AlphaFoldDB" id="X1TUV4"/>
<comment type="caution">
    <text evidence="1">The sequence shown here is derived from an EMBL/GenBank/DDBJ whole genome shotgun (WGS) entry which is preliminary data.</text>
</comment>